<protein>
    <submittedName>
        <fullName evidence="1">Uncharacterized protein</fullName>
    </submittedName>
</protein>
<dbReference type="AlphaFoldDB" id="A0A2Z6AX87"/>
<accession>A0A2Z6AX87</accession>
<keyword evidence="2" id="KW-1185">Reference proteome</keyword>
<evidence type="ECO:0000313" key="1">
    <source>
        <dbReference type="EMBL" id="BBD07872.1"/>
    </source>
</evidence>
<dbReference type="EMBL" id="AP017378">
    <property type="protein sequence ID" value="BBD07872.1"/>
    <property type="molecule type" value="Genomic_DNA"/>
</dbReference>
<name>A0A2Z6AX87_9BACT</name>
<evidence type="ECO:0000313" key="2">
    <source>
        <dbReference type="Proteomes" id="UP000269883"/>
    </source>
</evidence>
<organism evidence="1 2">
    <name type="scientific">Desulfovibrio ferrophilus</name>
    <dbReference type="NCBI Taxonomy" id="241368"/>
    <lineage>
        <taxon>Bacteria</taxon>
        <taxon>Pseudomonadati</taxon>
        <taxon>Thermodesulfobacteriota</taxon>
        <taxon>Desulfovibrionia</taxon>
        <taxon>Desulfovibrionales</taxon>
        <taxon>Desulfovibrionaceae</taxon>
        <taxon>Desulfovibrio</taxon>
    </lineage>
</organism>
<dbReference type="Proteomes" id="UP000269883">
    <property type="component" value="Chromosome"/>
</dbReference>
<gene>
    <name evidence="1" type="ORF">DFE_1146</name>
</gene>
<sequence>MRPLRLDLSAGFGTTFAMVRETNSGWWGYIPEKNTIYESQDARHGQSALGLDLPFTLRELVGVAIGSYNGLVPSEFMQAEPTSDGGWIYFFAPNSQVTSMTLDGEGKPVVFAGRLSGKDWTMTLSRHGEDATAAPEKINILLGKDVTAVLRIKQLERRSTPWPDESLVLKLPPGTVITPLDL</sequence>
<reference evidence="1 2" key="1">
    <citation type="journal article" date="2018" name="Sci. Adv.">
        <title>Multi-heme cytochromes provide a pathway for survival in energy-limited environments.</title>
        <authorList>
            <person name="Deng X."/>
            <person name="Dohmae N."/>
            <person name="Nealson K.H."/>
            <person name="Hashimoto K."/>
            <person name="Okamoto A."/>
        </authorList>
    </citation>
    <scope>NUCLEOTIDE SEQUENCE [LARGE SCALE GENOMIC DNA]</scope>
    <source>
        <strain evidence="1 2">IS5</strain>
    </source>
</reference>
<dbReference type="KEGG" id="dfl:DFE_1146"/>
<proteinExistence type="predicted"/>